<reference evidence="3 4" key="1">
    <citation type="submission" date="2019-02" db="EMBL/GenBank/DDBJ databases">
        <title>Deep-cultivation of Planctomycetes and their phenomic and genomic characterization uncovers novel biology.</title>
        <authorList>
            <person name="Wiegand S."/>
            <person name="Jogler M."/>
            <person name="Boedeker C."/>
            <person name="Pinto D."/>
            <person name="Vollmers J."/>
            <person name="Rivas-Marin E."/>
            <person name="Kohn T."/>
            <person name="Peeters S.H."/>
            <person name="Heuer A."/>
            <person name="Rast P."/>
            <person name="Oberbeckmann S."/>
            <person name="Bunk B."/>
            <person name="Jeske O."/>
            <person name="Meyerdierks A."/>
            <person name="Storesund J.E."/>
            <person name="Kallscheuer N."/>
            <person name="Luecker S."/>
            <person name="Lage O.M."/>
            <person name="Pohl T."/>
            <person name="Merkel B.J."/>
            <person name="Hornburger P."/>
            <person name="Mueller R.-W."/>
            <person name="Bruemmer F."/>
            <person name="Labrenz M."/>
            <person name="Spormann A.M."/>
            <person name="Op Den Camp H."/>
            <person name="Overmann J."/>
            <person name="Amann R."/>
            <person name="Jetten M.S.M."/>
            <person name="Mascher T."/>
            <person name="Medema M.H."/>
            <person name="Devos D.P."/>
            <person name="Kaster A.-K."/>
            <person name="Ovreas L."/>
            <person name="Rohde M."/>
            <person name="Galperin M.Y."/>
            <person name="Jogler C."/>
        </authorList>
    </citation>
    <scope>NUCLEOTIDE SEQUENCE [LARGE SCALE GENOMIC DNA]</scope>
    <source>
        <strain evidence="3 4">Pla111</strain>
    </source>
</reference>
<organism evidence="3 4">
    <name type="scientific">Botrimarina hoheduenensis</name>
    <dbReference type="NCBI Taxonomy" id="2528000"/>
    <lineage>
        <taxon>Bacteria</taxon>
        <taxon>Pseudomonadati</taxon>
        <taxon>Planctomycetota</taxon>
        <taxon>Planctomycetia</taxon>
        <taxon>Pirellulales</taxon>
        <taxon>Lacipirellulaceae</taxon>
        <taxon>Botrimarina</taxon>
    </lineage>
</organism>
<dbReference type="Proteomes" id="UP000318995">
    <property type="component" value="Unassembled WGS sequence"/>
</dbReference>
<dbReference type="EMBL" id="SJPH01000004">
    <property type="protein sequence ID" value="TWT43172.1"/>
    <property type="molecule type" value="Genomic_DNA"/>
</dbReference>
<gene>
    <name evidence="3" type="ORF">Pla111_21220</name>
</gene>
<keyword evidence="1" id="KW-0732">Signal</keyword>
<protein>
    <submittedName>
        <fullName evidence="3">Esterase PHB depolymerase</fullName>
    </submittedName>
</protein>
<dbReference type="AlphaFoldDB" id="A0A5C5W087"/>
<dbReference type="InterPro" id="IPR010126">
    <property type="entry name" value="Esterase_phb"/>
</dbReference>
<evidence type="ECO:0000256" key="2">
    <source>
        <dbReference type="ARBA" id="ARBA00022801"/>
    </source>
</evidence>
<dbReference type="GO" id="GO:0016787">
    <property type="term" value="F:hydrolase activity"/>
    <property type="evidence" value="ECO:0007669"/>
    <property type="project" value="UniProtKB-KW"/>
</dbReference>
<dbReference type="Gene3D" id="3.40.50.1820">
    <property type="entry name" value="alpha/beta hydrolase"/>
    <property type="match status" value="1"/>
</dbReference>
<dbReference type="PANTHER" id="PTHR43037">
    <property type="entry name" value="UNNAMED PRODUCT-RELATED"/>
    <property type="match status" value="1"/>
</dbReference>
<accession>A0A5C5W087</accession>
<evidence type="ECO:0000256" key="1">
    <source>
        <dbReference type="ARBA" id="ARBA00022729"/>
    </source>
</evidence>
<dbReference type="PANTHER" id="PTHR43037:SF1">
    <property type="entry name" value="BLL1128 PROTEIN"/>
    <property type="match status" value="1"/>
</dbReference>
<evidence type="ECO:0000313" key="3">
    <source>
        <dbReference type="EMBL" id="TWT43172.1"/>
    </source>
</evidence>
<evidence type="ECO:0000313" key="4">
    <source>
        <dbReference type="Proteomes" id="UP000318995"/>
    </source>
</evidence>
<proteinExistence type="predicted"/>
<comment type="caution">
    <text evidence="3">The sequence shown here is derived from an EMBL/GenBank/DDBJ whole genome shotgun (WGS) entry which is preliminary data.</text>
</comment>
<dbReference type="RefSeq" id="WP_146574071.1">
    <property type="nucleotide sequence ID" value="NZ_SJPH01000004.1"/>
</dbReference>
<keyword evidence="4" id="KW-1185">Reference proteome</keyword>
<dbReference type="SUPFAM" id="SSF53474">
    <property type="entry name" value="alpha/beta-Hydrolases"/>
    <property type="match status" value="1"/>
</dbReference>
<dbReference type="GO" id="GO:0005576">
    <property type="term" value="C:extracellular region"/>
    <property type="evidence" value="ECO:0007669"/>
    <property type="project" value="InterPro"/>
</dbReference>
<dbReference type="Pfam" id="PF10503">
    <property type="entry name" value="Esterase_PHB"/>
    <property type="match status" value="1"/>
</dbReference>
<keyword evidence="2" id="KW-0378">Hydrolase</keyword>
<dbReference type="InterPro" id="IPR050955">
    <property type="entry name" value="Plant_Biomass_Hydrol_Est"/>
</dbReference>
<dbReference type="InterPro" id="IPR029058">
    <property type="entry name" value="AB_hydrolase_fold"/>
</dbReference>
<name>A0A5C5W087_9BACT</name>
<dbReference type="OrthoDB" id="270827at2"/>
<sequence length="245" mass="26511">MNRLKPAPVFATKPASDLALGCLTAAPWYVDAPADTRTARRHATFAPAGYEPGYRYPLVVWLHSQDSTEAELPQVMPHISLQNFVAVAPRGTARSTAEGYRWSQSLDGIAAAEDAVFASIAKAEQHFAFHNERVFLAGVGAGGAMALRIALRQPEWFAGAASLGGPLPRGRQPLGRLNAARQMPLLLSAARGSQEYPEPRICRDLSLLHSAGFSVDLRQYPAGDEVTTGMLEDLNRWIMGRLGCC</sequence>